<gene>
    <name evidence="3" type="ORF">MF672_014290</name>
</gene>
<keyword evidence="2" id="KW-0812">Transmembrane</keyword>
<evidence type="ECO:0000256" key="1">
    <source>
        <dbReference type="SAM" id="MobiDB-lite"/>
    </source>
</evidence>
<organism evidence="3 4">
    <name type="scientific">Actinomadura luzonensis</name>
    <dbReference type="NCBI Taxonomy" id="2805427"/>
    <lineage>
        <taxon>Bacteria</taxon>
        <taxon>Bacillati</taxon>
        <taxon>Actinomycetota</taxon>
        <taxon>Actinomycetes</taxon>
        <taxon>Streptosporangiales</taxon>
        <taxon>Thermomonosporaceae</taxon>
        <taxon>Actinomadura</taxon>
    </lineage>
</organism>
<evidence type="ECO:0000313" key="3">
    <source>
        <dbReference type="EMBL" id="MCK2214946.1"/>
    </source>
</evidence>
<accession>A0ABT0FRI1</accession>
<reference evidence="3 4" key="1">
    <citation type="submission" date="2022-04" db="EMBL/GenBank/DDBJ databases">
        <title>Genome draft of Actinomadura sp. ATCC 31491.</title>
        <authorList>
            <person name="Shi X."/>
            <person name="Du Y."/>
        </authorList>
    </citation>
    <scope>NUCLEOTIDE SEQUENCE [LARGE SCALE GENOMIC DNA]</scope>
    <source>
        <strain evidence="3 4">ATCC 31491</strain>
    </source>
</reference>
<feature type="region of interest" description="Disordered" evidence="1">
    <location>
        <begin position="1"/>
        <end position="28"/>
    </location>
</feature>
<sequence>MTATQPHAAVVPSRPGTGPASGPGDERRRTALGPRLIAALAGLLLIAGAMALQTLKLGEGEVSDPVVYSGVKGEDVDARRFTLRLDSVAAAKSLQGSSETLATDNLFLIVTASAKSALKPYNLAPPVLVTADGKKFDATDRVDRSLTLSNTFVQPDIWVSGRFYFEVPASALPGAGVLFELPQQGVVVEPYQPQVEVDLGLDAEGARKLAASAQDVYSIVKK</sequence>
<feature type="transmembrane region" description="Helical" evidence="2">
    <location>
        <begin position="36"/>
        <end position="55"/>
    </location>
</feature>
<proteinExistence type="predicted"/>
<name>A0ABT0FRI1_9ACTN</name>
<evidence type="ECO:0008006" key="5">
    <source>
        <dbReference type="Google" id="ProtNLM"/>
    </source>
</evidence>
<keyword evidence="2" id="KW-1133">Transmembrane helix</keyword>
<dbReference type="Proteomes" id="UP001317259">
    <property type="component" value="Unassembled WGS sequence"/>
</dbReference>
<protein>
    <recommendedName>
        <fullName evidence="5">DUF4352 domain-containing protein</fullName>
    </recommendedName>
</protein>
<keyword evidence="2" id="KW-0472">Membrane</keyword>
<dbReference type="RefSeq" id="WP_242377450.1">
    <property type="nucleotide sequence ID" value="NZ_JAKRKC020000001.1"/>
</dbReference>
<comment type="caution">
    <text evidence="3">The sequence shown here is derived from an EMBL/GenBank/DDBJ whole genome shotgun (WGS) entry which is preliminary data.</text>
</comment>
<evidence type="ECO:0000256" key="2">
    <source>
        <dbReference type="SAM" id="Phobius"/>
    </source>
</evidence>
<evidence type="ECO:0000313" key="4">
    <source>
        <dbReference type="Proteomes" id="UP001317259"/>
    </source>
</evidence>
<keyword evidence="4" id="KW-1185">Reference proteome</keyword>
<dbReference type="EMBL" id="JAKRKC020000001">
    <property type="protein sequence ID" value="MCK2214946.1"/>
    <property type="molecule type" value="Genomic_DNA"/>
</dbReference>